<dbReference type="InterPro" id="IPR027038">
    <property type="entry name" value="RanGap"/>
</dbReference>
<dbReference type="SMART" id="SM00368">
    <property type="entry name" value="LRR_RI"/>
    <property type="match status" value="4"/>
</dbReference>
<dbReference type="SUPFAM" id="SSF52047">
    <property type="entry name" value="RNI-like"/>
    <property type="match status" value="1"/>
</dbReference>
<proteinExistence type="predicted"/>
<sequence length="388" mass="41588">MPPRRLVWPPSPADLERMAVAPSRFAPHPRELLDPAPFVAPGPQDMPSDERLLLDAVLADPDADGPRLAYADWCDRRGDCRGAFIRGQIAQHHHPETPTACPAVRPEWSVPLTPWSVRDIVFRRGFVEALSLTGRAFFSISDGLFRIAPIRDVRLIAVQPYTNEFARAANLARLDRLDLRGNQIGPAGVRHLAATPHLGLLTALDLSRNGLETAGVREVSAAPWRSQLHALALADNHLTAADVRTLLTDPGFATLDDLDLSDNPLGSEGAAVLAESGFLSRAKRLAICSTHLGPAGAAVLAGAVGRPEYLDLGFNALGNEGVAMLAAAPLLATVRQLALRGNRIGPTGAAALVRSDTLKSLSRLDLSVNQLDPRSVAALRERFETVAI</sequence>
<accession>A0A225DGE6</accession>
<protein>
    <submittedName>
        <fullName evidence="4">GalA protein type 1</fullName>
    </submittedName>
</protein>
<dbReference type="NCBIfam" id="TIGR02996">
    <property type="entry name" value="rpt_mate_G_obs"/>
    <property type="match status" value="1"/>
</dbReference>
<keyword evidence="3" id="KW-0677">Repeat</keyword>
<keyword evidence="2" id="KW-0433">Leucine-rich repeat</keyword>
<name>A0A225DGE6_9BACT</name>
<comment type="caution">
    <text evidence="4">The sequence shown here is derived from an EMBL/GenBank/DDBJ whole genome shotgun (WGS) entry which is preliminary data.</text>
</comment>
<dbReference type="GO" id="GO:0005829">
    <property type="term" value="C:cytosol"/>
    <property type="evidence" value="ECO:0007669"/>
    <property type="project" value="TreeGrafter"/>
</dbReference>
<dbReference type="InterPro" id="IPR032675">
    <property type="entry name" value="LRR_dom_sf"/>
</dbReference>
<evidence type="ECO:0000256" key="3">
    <source>
        <dbReference type="ARBA" id="ARBA00022737"/>
    </source>
</evidence>
<dbReference type="PANTHER" id="PTHR24113:SF12">
    <property type="entry name" value="RAN GTPASE-ACTIVATING PROTEIN 1"/>
    <property type="match status" value="1"/>
</dbReference>
<dbReference type="RefSeq" id="WP_088259429.1">
    <property type="nucleotide sequence ID" value="NZ_NIDE01000017.1"/>
</dbReference>
<dbReference type="GO" id="GO:0005096">
    <property type="term" value="F:GTPase activator activity"/>
    <property type="evidence" value="ECO:0007669"/>
    <property type="project" value="UniProtKB-KW"/>
</dbReference>
<reference evidence="5" key="1">
    <citation type="submission" date="2017-06" db="EMBL/GenBank/DDBJ databases">
        <title>Genome analysis of Fimbriiglobus ruber SP5, the first member of the order Planctomycetales with confirmed chitinolytic capability.</title>
        <authorList>
            <person name="Ravin N.V."/>
            <person name="Rakitin A.L."/>
            <person name="Ivanova A.A."/>
            <person name="Beletsky A.V."/>
            <person name="Kulichevskaya I.S."/>
            <person name="Mardanov A.V."/>
            <person name="Dedysh S.N."/>
        </authorList>
    </citation>
    <scope>NUCLEOTIDE SEQUENCE [LARGE SCALE GENOMIC DNA]</scope>
    <source>
        <strain evidence="5">SP5</strain>
    </source>
</reference>
<dbReference type="GO" id="GO:0048471">
    <property type="term" value="C:perinuclear region of cytoplasm"/>
    <property type="evidence" value="ECO:0007669"/>
    <property type="project" value="TreeGrafter"/>
</dbReference>
<dbReference type="PANTHER" id="PTHR24113">
    <property type="entry name" value="RAN GTPASE-ACTIVATING PROTEIN 1"/>
    <property type="match status" value="1"/>
</dbReference>
<dbReference type="OrthoDB" id="3492797at2"/>
<dbReference type="Pfam" id="PF13516">
    <property type="entry name" value="LRR_6"/>
    <property type="match status" value="5"/>
</dbReference>
<dbReference type="GO" id="GO:0031267">
    <property type="term" value="F:small GTPase binding"/>
    <property type="evidence" value="ECO:0007669"/>
    <property type="project" value="TreeGrafter"/>
</dbReference>
<organism evidence="4 5">
    <name type="scientific">Fimbriiglobus ruber</name>
    <dbReference type="NCBI Taxonomy" id="1908690"/>
    <lineage>
        <taxon>Bacteria</taxon>
        <taxon>Pseudomonadati</taxon>
        <taxon>Planctomycetota</taxon>
        <taxon>Planctomycetia</taxon>
        <taxon>Gemmatales</taxon>
        <taxon>Gemmataceae</taxon>
        <taxon>Fimbriiglobus</taxon>
    </lineage>
</organism>
<keyword evidence="1" id="KW-0343">GTPase activation</keyword>
<evidence type="ECO:0000256" key="2">
    <source>
        <dbReference type="ARBA" id="ARBA00022614"/>
    </source>
</evidence>
<dbReference type="EMBL" id="NIDE01000017">
    <property type="protein sequence ID" value="OWK36426.1"/>
    <property type="molecule type" value="Genomic_DNA"/>
</dbReference>
<keyword evidence="5" id="KW-1185">Reference proteome</keyword>
<dbReference type="Gene3D" id="3.80.10.10">
    <property type="entry name" value="Ribonuclease Inhibitor"/>
    <property type="match status" value="3"/>
</dbReference>
<dbReference type="InterPro" id="IPR014338">
    <property type="entry name" value="CHP02996_rpt-companion-dom"/>
</dbReference>
<evidence type="ECO:0000256" key="1">
    <source>
        <dbReference type="ARBA" id="ARBA00022468"/>
    </source>
</evidence>
<evidence type="ECO:0000313" key="4">
    <source>
        <dbReference type="EMBL" id="OWK36426.1"/>
    </source>
</evidence>
<evidence type="ECO:0000313" key="5">
    <source>
        <dbReference type="Proteomes" id="UP000214646"/>
    </source>
</evidence>
<gene>
    <name evidence="4" type="ORF">FRUB_08989</name>
</gene>
<dbReference type="InterPro" id="IPR001611">
    <property type="entry name" value="Leu-rich_rpt"/>
</dbReference>
<dbReference type="Proteomes" id="UP000214646">
    <property type="component" value="Unassembled WGS sequence"/>
</dbReference>
<dbReference type="AlphaFoldDB" id="A0A225DGE6"/>
<dbReference type="GO" id="GO:0006913">
    <property type="term" value="P:nucleocytoplasmic transport"/>
    <property type="evidence" value="ECO:0007669"/>
    <property type="project" value="TreeGrafter"/>
</dbReference>